<organism evidence="1">
    <name type="scientific">marine sediment metagenome</name>
    <dbReference type="NCBI Taxonomy" id="412755"/>
    <lineage>
        <taxon>unclassified sequences</taxon>
        <taxon>metagenomes</taxon>
        <taxon>ecological metagenomes</taxon>
    </lineage>
</organism>
<evidence type="ECO:0000313" key="1">
    <source>
        <dbReference type="EMBL" id="GAG22877.1"/>
    </source>
</evidence>
<proteinExistence type="predicted"/>
<accession>X0WI52</accession>
<gene>
    <name evidence="1" type="ORF">S01H1_58852</name>
</gene>
<reference evidence="1" key="1">
    <citation type="journal article" date="2014" name="Front. Microbiol.">
        <title>High frequency of phylogenetically diverse reductive dehalogenase-homologous genes in deep subseafloor sedimentary metagenomes.</title>
        <authorList>
            <person name="Kawai M."/>
            <person name="Futagami T."/>
            <person name="Toyoda A."/>
            <person name="Takaki Y."/>
            <person name="Nishi S."/>
            <person name="Hori S."/>
            <person name="Arai W."/>
            <person name="Tsubouchi T."/>
            <person name="Morono Y."/>
            <person name="Uchiyama I."/>
            <person name="Ito T."/>
            <person name="Fujiyama A."/>
            <person name="Inagaki F."/>
            <person name="Takami H."/>
        </authorList>
    </citation>
    <scope>NUCLEOTIDE SEQUENCE</scope>
    <source>
        <strain evidence="1">Expedition CK06-06</strain>
    </source>
</reference>
<feature type="non-terminal residue" evidence="1">
    <location>
        <position position="255"/>
    </location>
</feature>
<comment type="caution">
    <text evidence="1">The sequence shown here is derived from an EMBL/GenBank/DDBJ whole genome shotgun (WGS) entry which is preliminary data.</text>
</comment>
<sequence>EMKPFDRETEAGKTRRRKIEWWSWLFTRHTLADLESKKDKIKRQSKAYDEISFEFRDPNTGIGLCKTFFDRLYKKDRASCNYIIEKDPFQDTGLGYYAIKKAFFENAYYNKTPFFSVYMSVYMYEDEPIMDTLIRLEEEGYITFIKTHGYGKEYIVLRKGSVYHEETLPSGRIAIFFQDPEGRVYMQLGKGSDAKAIIYNNRVTYNATEEDLDLLVKMKTFNKGGIGERAFHGLELGITKDDYIRYLREEFEYLI</sequence>
<feature type="non-terminal residue" evidence="1">
    <location>
        <position position="1"/>
    </location>
</feature>
<dbReference type="AlphaFoldDB" id="X0WI52"/>
<dbReference type="EMBL" id="BARS01038461">
    <property type="protein sequence ID" value="GAG22877.1"/>
    <property type="molecule type" value="Genomic_DNA"/>
</dbReference>
<name>X0WI52_9ZZZZ</name>
<protein>
    <submittedName>
        <fullName evidence="1">Uncharacterized protein</fullName>
    </submittedName>
</protein>